<accession>A0A1B6I5U5</accession>
<dbReference type="EMBL" id="GECU01025436">
    <property type="protein sequence ID" value="JAS82270.1"/>
    <property type="molecule type" value="Transcribed_RNA"/>
</dbReference>
<protein>
    <submittedName>
        <fullName evidence="1">Uncharacterized protein</fullName>
    </submittedName>
</protein>
<dbReference type="AlphaFoldDB" id="A0A1B6I5U5"/>
<feature type="non-terminal residue" evidence="1">
    <location>
        <position position="1"/>
    </location>
</feature>
<gene>
    <name evidence="1" type="ORF">g.18036</name>
</gene>
<evidence type="ECO:0000313" key="1">
    <source>
        <dbReference type="EMBL" id="JAS82270.1"/>
    </source>
</evidence>
<organism evidence="1">
    <name type="scientific">Homalodisca liturata</name>
    <dbReference type="NCBI Taxonomy" id="320908"/>
    <lineage>
        <taxon>Eukaryota</taxon>
        <taxon>Metazoa</taxon>
        <taxon>Ecdysozoa</taxon>
        <taxon>Arthropoda</taxon>
        <taxon>Hexapoda</taxon>
        <taxon>Insecta</taxon>
        <taxon>Pterygota</taxon>
        <taxon>Neoptera</taxon>
        <taxon>Paraneoptera</taxon>
        <taxon>Hemiptera</taxon>
        <taxon>Auchenorrhyncha</taxon>
        <taxon>Membracoidea</taxon>
        <taxon>Cicadellidae</taxon>
        <taxon>Cicadellinae</taxon>
        <taxon>Proconiini</taxon>
        <taxon>Homalodisca</taxon>
    </lineage>
</organism>
<proteinExistence type="predicted"/>
<sequence length="166" mass="19348">SCQNVTTISVYYQREMCSTITTLAVSVMLSVGGCWTHQLGFGKFTIGNLFRQLDKSVCEFLKTEDKRDPKMMLLEMEAMNNVIVDLIKLVKKPLIQFKKRPASLAQALISRKRPEYLKVKVDETELRRKYKFSNAQISKFWTLFKMTKELRDELEVIVKEKIMVPD</sequence>
<name>A0A1B6I5U5_9HEMI</name>
<reference evidence="1" key="1">
    <citation type="submission" date="2015-11" db="EMBL/GenBank/DDBJ databases">
        <title>De novo transcriptome assembly of four potential Pierce s Disease insect vectors from Arizona vineyards.</title>
        <authorList>
            <person name="Tassone E.E."/>
        </authorList>
    </citation>
    <scope>NUCLEOTIDE SEQUENCE</scope>
</reference>